<evidence type="ECO:0000313" key="2">
    <source>
        <dbReference type="EMBL" id="EGV28388.1"/>
    </source>
</evidence>
<gene>
    <name evidence="2" type="ORF">ThidrDRAFT_3843</name>
</gene>
<evidence type="ECO:0000256" key="1">
    <source>
        <dbReference type="SAM" id="Phobius"/>
    </source>
</evidence>
<keyword evidence="1" id="KW-0472">Membrane</keyword>
<organism evidence="2 3">
    <name type="scientific">Thiorhodococcus drewsii AZ1</name>
    <dbReference type="NCBI Taxonomy" id="765913"/>
    <lineage>
        <taxon>Bacteria</taxon>
        <taxon>Pseudomonadati</taxon>
        <taxon>Pseudomonadota</taxon>
        <taxon>Gammaproteobacteria</taxon>
        <taxon>Chromatiales</taxon>
        <taxon>Chromatiaceae</taxon>
        <taxon>Thiorhodococcus</taxon>
    </lineage>
</organism>
<keyword evidence="1" id="KW-1133">Transmembrane helix</keyword>
<name>G2E6D0_9GAMM</name>
<dbReference type="AlphaFoldDB" id="G2E6D0"/>
<comment type="caution">
    <text evidence="2">The sequence shown here is derived from an EMBL/GenBank/DDBJ whole genome shotgun (WGS) entry which is preliminary data.</text>
</comment>
<evidence type="ECO:0000313" key="3">
    <source>
        <dbReference type="Proteomes" id="UP000004200"/>
    </source>
</evidence>
<accession>G2E6D0</accession>
<protein>
    <submittedName>
        <fullName evidence="2">Uncharacterized protein</fullName>
    </submittedName>
</protein>
<feature type="transmembrane region" description="Helical" evidence="1">
    <location>
        <begin position="31"/>
        <end position="49"/>
    </location>
</feature>
<sequence>MSLALVILYLAFCVYVGFLGRDRVIGFSGTFLLSLILSPLVMALVVLLTRPKEG</sequence>
<dbReference type="STRING" id="765913.ThidrDRAFT_3843"/>
<reference evidence="2 3" key="1">
    <citation type="submission" date="2011-06" db="EMBL/GenBank/DDBJ databases">
        <title>The draft genome of Thiorhodococcus drewsii AZ1.</title>
        <authorList>
            <consortium name="US DOE Joint Genome Institute (JGI-PGF)"/>
            <person name="Lucas S."/>
            <person name="Han J."/>
            <person name="Lapidus A."/>
            <person name="Cheng J.-F."/>
            <person name="Goodwin L."/>
            <person name="Pitluck S."/>
            <person name="Peters L."/>
            <person name="Land M.L."/>
            <person name="Hauser L."/>
            <person name="Vogl K."/>
            <person name="Liu Z."/>
            <person name="Imhoff J."/>
            <person name="Thiel V."/>
            <person name="Frigaard N.-U."/>
            <person name="Bryant D.A."/>
            <person name="Woyke T.J."/>
        </authorList>
    </citation>
    <scope>NUCLEOTIDE SEQUENCE [LARGE SCALE GENOMIC DNA]</scope>
    <source>
        <strain evidence="2 3">AZ1</strain>
    </source>
</reference>
<dbReference type="EMBL" id="AFWT01000039">
    <property type="protein sequence ID" value="EGV28388.1"/>
    <property type="molecule type" value="Genomic_DNA"/>
</dbReference>
<keyword evidence="3" id="KW-1185">Reference proteome</keyword>
<proteinExistence type="predicted"/>
<keyword evidence="1" id="KW-0812">Transmembrane</keyword>
<dbReference type="Proteomes" id="UP000004200">
    <property type="component" value="Unassembled WGS sequence"/>
</dbReference>